<evidence type="ECO:0000313" key="2">
    <source>
        <dbReference type="EMBL" id="KAF2450322.1"/>
    </source>
</evidence>
<evidence type="ECO:0000313" key="3">
    <source>
        <dbReference type="Proteomes" id="UP000799764"/>
    </source>
</evidence>
<feature type="compositionally biased region" description="Basic and acidic residues" evidence="1">
    <location>
        <begin position="83"/>
        <end position="106"/>
    </location>
</feature>
<proteinExistence type="predicted"/>
<accession>A0A9P4UII0</accession>
<evidence type="ECO:0000256" key="1">
    <source>
        <dbReference type="SAM" id="MobiDB-lite"/>
    </source>
</evidence>
<protein>
    <submittedName>
        <fullName evidence="2">Uncharacterized protein</fullName>
    </submittedName>
</protein>
<gene>
    <name evidence="2" type="ORF">P171DRAFT_438989</name>
</gene>
<organism evidence="2 3">
    <name type="scientific">Karstenula rhodostoma CBS 690.94</name>
    <dbReference type="NCBI Taxonomy" id="1392251"/>
    <lineage>
        <taxon>Eukaryota</taxon>
        <taxon>Fungi</taxon>
        <taxon>Dikarya</taxon>
        <taxon>Ascomycota</taxon>
        <taxon>Pezizomycotina</taxon>
        <taxon>Dothideomycetes</taxon>
        <taxon>Pleosporomycetidae</taxon>
        <taxon>Pleosporales</taxon>
        <taxon>Massarineae</taxon>
        <taxon>Didymosphaeriaceae</taxon>
        <taxon>Karstenula</taxon>
    </lineage>
</organism>
<dbReference type="AlphaFoldDB" id="A0A9P4UII0"/>
<dbReference type="EMBL" id="MU001493">
    <property type="protein sequence ID" value="KAF2450322.1"/>
    <property type="molecule type" value="Genomic_DNA"/>
</dbReference>
<reference evidence="2" key="1">
    <citation type="journal article" date="2020" name="Stud. Mycol.">
        <title>101 Dothideomycetes genomes: a test case for predicting lifestyles and emergence of pathogens.</title>
        <authorList>
            <person name="Haridas S."/>
            <person name="Albert R."/>
            <person name="Binder M."/>
            <person name="Bloem J."/>
            <person name="Labutti K."/>
            <person name="Salamov A."/>
            <person name="Andreopoulos B."/>
            <person name="Baker S."/>
            <person name="Barry K."/>
            <person name="Bills G."/>
            <person name="Bluhm B."/>
            <person name="Cannon C."/>
            <person name="Castanera R."/>
            <person name="Culley D."/>
            <person name="Daum C."/>
            <person name="Ezra D."/>
            <person name="Gonzalez J."/>
            <person name="Henrissat B."/>
            <person name="Kuo A."/>
            <person name="Liang C."/>
            <person name="Lipzen A."/>
            <person name="Lutzoni F."/>
            <person name="Magnuson J."/>
            <person name="Mondo S."/>
            <person name="Nolan M."/>
            <person name="Ohm R."/>
            <person name="Pangilinan J."/>
            <person name="Park H.-J."/>
            <person name="Ramirez L."/>
            <person name="Alfaro M."/>
            <person name="Sun H."/>
            <person name="Tritt A."/>
            <person name="Yoshinaga Y."/>
            <person name="Zwiers L.-H."/>
            <person name="Turgeon B."/>
            <person name="Goodwin S."/>
            <person name="Spatafora J."/>
            <person name="Crous P."/>
            <person name="Grigoriev I."/>
        </authorList>
    </citation>
    <scope>NUCLEOTIDE SEQUENCE</scope>
    <source>
        <strain evidence="2">CBS 690.94</strain>
    </source>
</reference>
<dbReference type="Proteomes" id="UP000799764">
    <property type="component" value="Unassembled WGS sequence"/>
</dbReference>
<name>A0A9P4UII0_9PLEO</name>
<dbReference type="OrthoDB" id="3682293at2759"/>
<sequence length="145" mass="16935">MPCQTLTQYAGTGPMQKHHCTFCAKPASDRCLKKGHVAYCEVEECKRLFNVQTHTGCNEHKYRDGFNIRYKRNSSDDQTAYEKQQERFEAEAAERERQEGEELARRAEVDYDKDWKKEDRKRAGKVPKVGKKELKKCGRGDILRC</sequence>
<comment type="caution">
    <text evidence="2">The sequence shown here is derived from an EMBL/GenBank/DDBJ whole genome shotgun (WGS) entry which is preliminary data.</text>
</comment>
<feature type="region of interest" description="Disordered" evidence="1">
    <location>
        <begin position="73"/>
        <end position="106"/>
    </location>
</feature>
<keyword evidence="3" id="KW-1185">Reference proteome</keyword>